<dbReference type="GO" id="GO:0015093">
    <property type="term" value="F:ferrous iron transmembrane transporter activity"/>
    <property type="evidence" value="ECO:0007669"/>
    <property type="project" value="TreeGrafter"/>
</dbReference>
<evidence type="ECO:0000256" key="3">
    <source>
        <dbReference type="ARBA" id="ARBA00022692"/>
    </source>
</evidence>
<evidence type="ECO:0000256" key="4">
    <source>
        <dbReference type="ARBA" id="ARBA00022989"/>
    </source>
</evidence>
<name>A0A344UQE8_9ACTN</name>
<comment type="similarity">
    <text evidence="2">Belongs to the oxidase-dependent Fe transporter (OFeT) (TC 9.A.10.1) family.</text>
</comment>
<keyword evidence="9" id="KW-1185">Reference proteome</keyword>
<evidence type="ECO:0000256" key="6">
    <source>
        <dbReference type="SAM" id="MobiDB-lite"/>
    </source>
</evidence>
<organism evidence="8 9">
    <name type="scientific">Acidipropionibacterium virtanenii</name>
    <dbReference type="NCBI Taxonomy" id="2057246"/>
    <lineage>
        <taxon>Bacteria</taxon>
        <taxon>Bacillati</taxon>
        <taxon>Actinomycetota</taxon>
        <taxon>Actinomycetes</taxon>
        <taxon>Propionibacteriales</taxon>
        <taxon>Propionibacteriaceae</taxon>
        <taxon>Acidipropionibacterium</taxon>
    </lineage>
</organism>
<evidence type="ECO:0000256" key="5">
    <source>
        <dbReference type="ARBA" id="ARBA00023136"/>
    </source>
</evidence>
<protein>
    <submittedName>
        <fullName evidence="8">Ferrous iron permease EfeU</fullName>
    </submittedName>
</protein>
<feature type="transmembrane region" description="Helical" evidence="7">
    <location>
        <begin position="71"/>
        <end position="90"/>
    </location>
</feature>
<keyword evidence="3 7" id="KW-0812">Transmembrane</keyword>
<dbReference type="NCBIfam" id="NF041756">
    <property type="entry name" value="EfeU"/>
    <property type="match status" value="1"/>
</dbReference>
<proteinExistence type="inferred from homology"/>
<dbReference type="PANTHER" id="PTHR31632">
    <property type="entry name" value="IRON TRANSPORTER FTH1"/>
    <property type="match status" value="1"/>
</dbReference>
<dbReference type="Pfam" id="PF03239">
    <property type="entry name" value="FTR1"/>
    <property type="match status" value="1"/>
</dbReference>
<feature type="region of interest" description="Disordered" evidence="6">
    <location>
        <begin position="281"/>
        <end position="309"/>
    </location>
</feature>
<dbReference type="Proteomes" id="UP000251995">
    <property type="component" value="Chromosome"/>
</dbReference>
<dbReference type="OrthoDB" id="7260758at2"/>
<dbReference type="EMBL" id="CP025198">
    <property type="protein sequence ID" value="AXE37496.1"/>
    <property type="molecule type" value="Genomic_DNA"/>
</dbReference>
<comment type="subcellular location">
    <subcellularLocation>
        <location evidence="1">Membrane</location>
        <topology evidence="1">Multi-pass membrane protein</topology>
    </subcellularLocation>
</comment>
<reference evidence="8 9" key="1">
    <citation type="submission" date="2017-12" db="EMBL/GenBank/DDBJ databases">
        <title>The whole genome sequence of the Acidipropionibacterium virtanenii sp. nov. type strain JS278.</title>
        <authorList>
            <person name="Laine P."/>
            <person name="Deptula P."/>
            <person name="Varmanen P."/>
            <person name="Auvinen P."/>
        </authorList>
    </citation>
    <scope>NUCLEOTIDE SEQUENCE [LARGE SCALE GENOMIC DNA]</scope>
    <source>
        <strain evidence="8 9">JS278</strain>
    </source>
</reference>
<dbReference type="PANTHER" id="PTHR31632:SF2">
    <property type="entry name" value="PLASMA MEMBRANE IRON PERMEASE"/>
    <property type="match status" value="1"/>
</dbReference>
<evidence type="ECO:0000256" key="7">
    <source>
        <dbReference type="SAM" id="Phobius"/>
    </source>
</evidence>
<dbReference type="RefSeq" id="WP_114043647.1">
    <property type="nucleotide sequence ID" value="NZ_CP025198.1"/>
</dbReference>
<feature type="transmembrane region" description="Helical" evidence="7">
    <location>
        <begin position="118"/>
        <end position="139"/>
    </location>
</feature>
<evidence type="ECO:0000313" key="9">
    <source>
        <dbReference type="Proteomes" id="UP000251995"/>
    </source>
</evidence>
<accession>A0A344UQE8</accession>
<sequence length="309" mass="32914">MFVANLLIALREGFEASLVVGIIAAYLVKAGRRDLMSRLWFGVGLAALIPLGVGAILTWGPKTLTFQAQEILGGGLSLVAVAMVTWMIFWMGKNSRELKHDIESDLTKSLRNHGSGWGVVWIAILAVGREGVETALFIWATVKSSMRTSTVATTAGVVAGLALAVVLGWAVYRGAVRINMHRFFALTGGFLILVAAGIVSYGVGDLQEAGLLPGIMTHAWDYSAALPASTSPIYWLYVVLVAMFQVNPAPTVLQTIAWWVYLIPVLALFIAQVNGRLPGRAAGPRDARKPAAVVESQPSAERGAATATT</sequence>
<feature type="transmembrane region" description="Helical" evidence="7">
    <location>
        <begin position="224"/>
        <end position="244"/>
    </location>
</feature>
<feature type="transmembrane region" description="Helical" evidence="7">
    <location>
        <begin position="151"/>
        <end position="171"/>
    </location>
</feature>
<dbReference type="InterPro" id="IPR004923">
    <property type="entry name" value="FTR1/Fip1/EfeU"/>
</dbReference>
<dbReference type="GO" id="GO:0033573">
    <property type="term" value="C:high-affinity iron permease complex"/>
    <property type="evidence" value="ECO:0007669"/>
    <property type="project" value="InterPro"/>
</dbReference>
<evidence type="ECO:0000313" key="8">
    <source>
        <dbReference type="EMBL" id="AXE37496.1"/>
    </source>
</evidence>
<feature type="transmembrane region" description="Helical" evidence="7">
    <location>
        <begin position="39"/>
        <end position="59"/>
    </location>
</feature>
<evidence type="ECO:0000256" key="2">
    <source>
        <dbReference type="ARBA" id="ARBA00008333"/>
    </source>
</evidence>
<feature type="transmembrane region" description="Helical" evidence="7">
    <location>
        <begin position="6"/>
        <end position="27"/>
    </location>
</feature>
<dbReference type="AlphaFoldDB" id="A0A344UQE8"/>
<dbReference type="KEGG" id="acij:JS278_00299"/>
<keyword evidence="4 7" id="KW-1133">Transmembrane helix</keyword>
<feature type="transmembrane region" description="Helical" evidence="7">
    <location>
        <begin position="256"/>
        <end position="275"/>
    </location>
</feature>
<evidence type="ECO:0000256" key="1">
    <source>
        <dbReference type="ARBA" id="ARBA00004141"/>
    </source>
</evidence>
<keyword evidence="5 7" id="KW-0472">Membrane</keyword>
<gene>
    <name evidence="8" type="primary">efeU</name>
    <name evidence="8" type="ORF">JS278_00299</name>
</gene>
<feature type="transmembrane region" description="Helical" evidence="7">
    <location>
        <begin position="183"/>
        <end position="204"/>
    </location>
</feature>